<accession>A0A4Y3IKX9</accession>
<evidence type="ECO:0000256" key="2">
    <source>
        <dbReference type="ARBA" id="ARBA00022475"/>
    </source>
</evidence>
<keyword evidence="12" id="KW-1185">Reference proteome</keyword>
<dbReference type="InterPro" id="IPR058130">
    <property type="entry name" value="PEA_transf_C"/>
</dbReference>
<evidence type="ECO:0000256" key="8">
    <source>
        <dbReference type="SAM" id="Phobius"/>
    </source>
</evidence>
<protein>
    <submittedName>
        <fullName evidence="11">Phosphoethanolamine transferase</fullName>
    </submittedName>
</protein>
<dbReference type="GO" id="GO:0005886">
    <property type="term" value="C:plasma membrane"/>
    <property type="evidence" value="ECO:0007669"/>
    <property type="project" value="UniProtKB-SubCell"/>
</dbReference>
<dbReference type="Proteomes" id="UP000318242">
    <property type="component" value="Unassembled WGS sequence"/>
</dbReference>
<reference evidence="11 12" key="1">
    <citation type="submission" date="2019-06" db="EMBL/GenBank/DDBJ databases">
        <title>Whole genome shotgun sequence of Vibrio comitans NBRC 102076.</title>
        <authorList>
            <person name="Hosoyama A."/>
            <person name="Uohara A."/>
            <person name="Ohji S."/>
            <person name="Ichikawa N."/>
        </authorList>
    </citation>
    <scope>NUCLEOTIDE SEQUENCE [LARGE SCALE GENOMIC DNA]</scope>
    <source>
        <strain evidence="11 12">NBRC 102076</strain>
    </source>
</reference>
<evidence type="ECO:0000256" key="7">
    <source>
        <dbReference type="ARBA" id="ARBA00023136"/>
    </source>
</evidence>
<dbReference type="PANTHER" id="PTHR30443:SF0">
    <property type="entry name" value="PHOSPHOETHANOLAMINE TRANSFERASE EPTA"/>
    <property type="match status" value="1"/>
</dbReference>
<feature type="transmembrane region" description="Helical" evidence="8">
    <location>
        <begin position="12"/>
        <end position="34"/>
    </location>
</feature>
<dbReference type="GO" id="GO:0009244">
    <property type="term" value="P:lipopolysaccharide core region biosynthetic process"/>
    <property type="evidence" value="ECO:0007669"/>
    <property type="project" value="TreeGrafter"/>
</dbReference>
<dbReference type="Pfam" id="PF00884">
    <property type="entry name" value="Sulfatase"/>
    <property type="match status" value="1"/>
</dbReference>
<dbReference type="InterPro" id="IPR012549">
    <property type="entry name" value="EptA-like_N"/>
</dbReference>
<evidence type="ECO:0000259" key="10">
    <source>
        <dbReference type="Pfam" id="PF08019"/>
    </source>
</evidence>
<dbReference type="RefSeq" id="WP_141270333.1">
    <property type="nucleotide sequence ID" value="NZ_BJLH01000005.1"/>
</dbReference>
<dbReference type="Gene3D" id="3.40.720.10">
    <property type="entry name" value="Alkaline Phosphatase, subunit A"/>
    <property type="match status" value="1"/>
</dbReference>
<name>A0A4Y3IKX9_9VIBR</name>
<feature type="domain" description="Sulfatase N-terminal" evidence="9">
    <location>
        <begin position="236"/>
        <end position="521"/>
    </location>
</feature>
<dbReference type="CDD" id="cd16017">
    <property type="entry name" value="LptA"/>
    <property type="match status" value="1"/>
</dbReference>
<evidence type="ECO:0000259" key="9">
    <source>
        <dbReference type="Pfam" id="PF00884"/>
    </source>
</evidence>
<dbReference type="InterPro" id="IPR000917">
    <property type="entry name" value="Sulfatase_N"/>
</dbReference>
<organism evidence="11 12">
    <name type="scientific">Vibrio comitans NBRC 102076</name>
    <dbReference type="NCBI Taxonomy" id="1219078"/>
    <lineage>
        <taxon>Bacteria</taxon>
        <taxon>Pseudomonadati</taxon>
        <taxon>Pseudomonadota</taxon>
        <taxon>Gammaproteobacteria</taxon>
        <taxon>Vibrionales</taxon>
        <taxon>Vibrionaceae</taxon>
        <taxon>Vibrio</taxon>
    </lineage>
</organism>
<feature type="transmembrane region" description="Helical" evidence="8">
    <location>
        <begin position="74"/>
        <end position="93"/>
    </location>
</feature>
<comment type="caution">
    <text evidence="11">The sequence shown here is derived from an EMBL/GenBank/DDBJ whole genome shotgun (WGS) entry which is preliminary data.</text>
</comment>
<feature type="transmembrane region" description="Helical" evidence="8">
    <location>
        <begin position="46"/>
        <end position="67"/>
    </location>
</feature>
<keyword evidence="5 8" id="KW-0812">Transmembrane</keyword>
<feature type="domain" description="Phosphoethanolamine transferase N-terminal" evidence="10">
    <location>
        <begin position="55"/>
        <end position="203"/>
    </location>
</feature>
<sequence>MNFLFRMITGQYRLIWLCAIAYSALFNFSFFKHFTDAFPASDGNTGFLISVVVFLIAAHALVFSILGGRLFTKLVLIIGFLIGASAAYFSWTYGIVVDTVMLRNIIETDTSEAFGLLSVEFVVVMLLGALVPAYLVYKAPVGYQGILKEIRAKLFSIMLAVVMIAAALVPYSANYASFFREYKSVRFYSAPLFPLYSVGKYFGKSHVSPLKPESEMINVAPDARVEHSDPNKHDLIVLIVGETGRADHFSLNGYKRQTNPRLSKRKGVISFTHMTSCGTSTAVSVPCMFSPDPRDEFDSKSIYNKLNALDTLHENNVAVLWRDNNSSSKGVAERVDYQSFKSSDLNTICDPECRDTGMLVGLDDYVDKHPNQDIVIVLHAMGSHGPEYFKRYPQVFEQFTPVCKSNQLAKCSSDEIINAYDNTMLFTDFFIDSSIDWLDQYSKQYKTALFYVSDHGESLGENDVYLHGMPFAFAPEVQKHVAAVAWLNDSSTFKYDDVVKNKEVPFTQDNFYCSVLSLLDVNTTFCPHEKSIFFEHHTSQQ</sequence>
<dbReference type="PANTHER" id="PTHR30443">
    <property type="entry name" value="INNER MEMBRANE PROTEIN"/>
    <property type="match status" value="1"/>
</dbReference>
<keyword evidence="2" id="KW-1003">Cell membrane</keyword>
<evidence type="ECO:0000256" key="1">
    <source>
        <dbReference type="ARBA" id="ARBA00004429"/>
    </source>
</evidence>
<dbReference type="OrthoDB" id="9786870at2"/>
<feature type="transmembrane region" description="Helical" evidence="8">
    <location>
        <begin position="113"/>
        <end position="134"/>
    </location>
</feature>
<evidence type="ECO:0000313" key="11">
    <source>
        <dbReference type="EMBL" id="GEA60007.1"/>
    </source>
</evidence>
<keyword evidence="3" id="KW-0997">Cell inner membrane</keyword>
<dbReference type="Pfam" id="PF08019">
    <property type="entry name" value="EptA_B_N"/>
    <property type="match status" value="1"/>
</dbReference>
<evidence type="ECO:0000256" key="3">
    <source>
        <dbReference type="ARBA" id="ARBA00022519"/>
    </source>
</evidence>
<keyword evidence="6 8" id="KW-1133">Transmembrane helix</keyword>
<dbReference type="EMBL" id="BJLH01000005">
    <property type="protein sequence ID" value="GEA60007.1"/>
    <property type="molecule type" value="Genomic_DNA"/>
</dbReference>
<dbReference type="AlphaFoldDB" id="A0A4Y3IKX9"/>
<gene>
    <name evidence="11" type="ORF">VCO01S_12000</name>
</gene>
<dbReference type="InterPro" id="IPR040423">
    <property type="entry name" value="PEA_transferase"/>
</dbReference>
<evidence type="ECO:0000256" key="5">
    <source>
        <dbReference type="ARBA" id="ARBA00022692"/>
    </source>
</evidence>
<dbReference type="SUPFAM" id="SSF53649">
    <property type="entry name" value="Alkaline phosphatase-like"/>
    <property type="match status" value="1"/>
</dbReference>
<evidence type="ECO:0000256" key="6">
    <source>
        <dbReference type="ARBA" id="ARBA00022989"/>
    </source>
</evidence>
<keyword evidence="7 8" id="KW-0472">Membrane</keyword>
<dbReference type="NCBIfam" id="NF028537">
    <property type="entry name" value="P_eth_NH2_trans"/>
    <property type="match status" value="1"/>
</dbReference>
<proteinExistence type="predicted"/>
<evidence type="ECO:0000313" key="12">
    <source>
        <dbReference type="Proteomes" id="UP000318242"/>
    </source>
</evidence>
<evidence type="ECO:0000256" key="4">
    <source>
        <dbReference type="ARBA" id="ARBA00022679"/>
    </source>
</evidence>
<comment type="subcellular location">
    <subcellularLocation>
        <location evidence="1">Cell inner membrane</location>
        <topology evidence="1">Multi-pass membrane protein</topology>
    </subcellularLocation>
</comment>
<feature type="transmembrane region" description="Helical" evidence="8">
    <location>
        <begin position="154"/>
        <end position="173"/>
    </location>
</feature>
<keyword evidence="4 11" id="KW-0808">Transferase</keyword>
<dbReference type="InterPro" id="IPR017850">
    <property type="entry name" value="Alkaline_phosphatase_core_sf"/>
</dbReference>
<dbReference type="GO" id="GO:0016776">
    <property type="term" value="F:phosphotransferase activity, phosphate group as acceptor"/>
    <property type="evidence" value="ECO:0007669"/>
    <property type="project" value="TreeGrafter"/>
</dbReference>